<reference evidence="7 8" key="1">
    <citation type="journal article" date="2016" name="BMC Genomics">
        <title>Comparative genomics reveals Cyclospora cayetanensis possesses coccidia-like metabolism and invasion components but unique surface antigens.</title>
        <authorList>
            <person name="Liu S."/>
            <person name="Wang L."/>
            <person name="Zheng H."/>
            <person name="Xu Z."/>
            <person name="Roellig D.M."/>
            <person name="Li N."/>
            <person name="Frace M.A."/>
            <person name="Tang K."/>
            <person name="Arrowood M.J."/>
            <person name="Moss D.M."/>
            <person name="Zhang L."/>
            <person name="Feng Y."/>
            <person name="Xiao L."/>
        </authorList>
    </citation>
    <scope>NUCLEOTIDE SEQUENCE [LARGE SCALE GENOMIC DNA]</scope>
    <source>
        <strain evidence="7 8">CHN_HEN01</strain>
    </source>
</reference>
<dbReference type="PANTHER" id="PTHR12945:SF0">
    <property type="entry name" value="TRNA (ADENINE(58)-N(1))-METHYLTRANSFERASE NON-CATALYTIC SUBUNIT TRM6"/>
    <property type="match status" value="1"/>
</dbReference>
<dbReference type="PANTHER" id="PTHR12945">
    <property type="entry name" value="TRANSLATION INITIATION FACTOR EIF3-RELATED"/>
    <property type="match status" value="1"/>
</dbReference>
<evidence type="ECO:0000313" key="7">
    <source>
        <dbReference type="EMBL" id="OEH78619.1"/>
    </source>
</evidence>
<evidence type="ECO:0000313" key="8">
    <source>
        <dbReference type="Proteomes" id="UP000095192"/>
    </source>
</evidence>
<dbReference type="VEuPathDB" id="ToxoDB:cyc_04082"/>
<dbReference type="AlphaFoldDB" id="A0A1D3D597"/>
<evidence type="ECO:0000256" key="1">
    <source>
        <dbReference type="ARBA" id="ARBA00004123"/>
    </source>
</evidence>
<dbReference type="GO" id="GO:0031515">
    <property type="term" value="C:tRNA (m1A) methyltransferase complex"/>
    <property type="evidence" value="ECO:0007669"/>
    <property type="project" value="InterPro"/>
</dbReference>
<dbReference type="Proteomes" id="UP000095192">
    <property type="component" value="Unassembled WGS sequence"/>
</dbReference>
<protein>
    <recommendedName>
        <fullName evidence="3">tRNA (adenine(58)-N(1))-methyltransferase non-catalytic subunit TRM6</fullName>
    </recommendedName>
    <alternativeName>
        <fullName evidence="6">tRNA(m1A58)-methyltransferase subunit TRM6</fullName>
    </alternativeName>
</protein>
<keyword evidence="7" id="KW-0396">Initiation factor</keyword>
<dbReference type="InterPro" id="IPR017423">
    <property type="entry name" value="TRM6"/>
</dbReference>
<dbReference type="GO" id="GO:0005634">
    <property type="term" value="C:nucleus"/>
    <property type="evidence" value="ECO:0007669"/>
    <property type="project" value="UniProtKB-SubCell"/>
</dbReference>
<comment type="caution">
    <text evidence="7">The sequence shown here is derived from an EMBL/GenBank/DDBJ whole genome shotgun (WGS) entry which is preliminary data.</text>
</comment>
<evidence type="ECO:0000256" key="4">
    <source>
        <dbReference type="ARBA" id="ARBA00022694"/>
    </source>
</evidence>
<name>A0A1D3D597_9EIME</name>
<keyword evidence="5" id="KW-0539">Nucleus</keyword>
<comment type="subcellular location">
    <subcellularLocation>
        <location evidence="1">Nucleus</location>
    </subcellularLocation>
</comment>
<organism evidence="7 8">
    <name type="scientific">Cyclospora cayetanensis</name>
    <dbReference type="NCBI Taxonomy" id="88456"/>
    <lineage>
        <taxon>Eukaryota</taxon>
        <taxon>Sar</taxon>
        <taxon>Alveolata</taxon>
        <taxon>Apicomplexa</taxon>
        <taxon>Conoidasida</taxon>
        <taxon>Coccidia</taxon>
        <taxon>Eucoccidiorida</taxon>
        <taxon>Eimeriorina</taxon>
        <taxon>Eimeriidae</taxon>
        <taxon>Cyclospora</taxon>
    </lineage>
</organism>
<evidence type="ECO:0000256" key="6">
    <source>
        <dbReference type="ARBA" id="ARBA00032319"/>
    </source>
</evidence>
<keyword evidence="4" id="KW-0819">tRNA processing</keyword>
<gene>
    <name evidence="7" type="ORF">cyc_04082</name>
</gene>
<sequence length="291" mass="32396">MGLASGGTHENRSKHLWKPLQERRLVHWLCVLRAGTSAAEVIREVAANSTTFEQRTKMSKEKYIKQFTVLEASLSELCQYYFETNPTKIIGLRHDYLSRILHCLSLEPGQRLMVLDHALGLPTAGALMRLGDAGRVFRLLEGGTVGDKALRDAELPASLLASLVDVNIDHLLEILQDRHDGVLHEELKQQGDSTMTQYELFARLVHRALLVAFRYLKPGGRLVLFTQAFEFAGCVHSALCASRDFVHISLEELLLREFQVVPGRTHPIMQSTIAIPSGFIVSATKISTAGS</sequence>
<dbReference type="GO" id="GO:0030488">
    <property type="term" value="P:tRNA methylation"/>
    <property type="evidence" value="ECO:0007669"/>
    <property type="project" value="InterPro"/>
</dbReference>
<dbReference type="EMBL" id="JROU02000667">
    <property type="protein sequence ID" value="OEH78619.1"/>
    <property type="molecule type" value="Genomic_DNA"/>
</dbReference>
<proteinExistence type="inferred from homology"/>
<dbReference type="Pfam" id="PF04189">
    <property type="entry name" value="Gcd10p"/>
    <property type="match status" value="1"/>
</dbReference>
<comment type="similarity">
    <text evidence="2">Belongs to the TRM6/GCD10 family.</text>
</comment>
<keyword evidence="8" id="KW-1185">Reference proteome</keyword>
<dbReference type="Gene3D" id="3.40.50.150">
    <property type="entry name" value="Vaccinia Virus protein VP39"/>
    <property type="match status" value="1"/>
</dbReference>
<evidence type="ECO:0000256" key="5">
    <source>
        <dbReference type="ARBA" id="ARBA00023242"/>
    </source>
</evidence>
<dbReference type="GO" id="GO:0003743">
    <property type="term" value="F:translation initiation factor activity"/>
    <property type="evidence" value="ECO:0007669"/>
    <property type="project" value="UniProtKB-KW"/>
</dbReference>
<dbReference type="InParanoid" id="A0A1D3D597"/>
<accession>A0A1D3D597</accession>
<dbReference type="InterPro" id="IPR029063">
    <property type="entry name" value="SAM-dependent_MTases_sf"/>
</dbReference>
<dbReference type="SUPFAM" id="SSF53335">
    <property type="entry name" value="S-adenosyl-L-methionine-dependent methyltransferases"/>
    <property type="match status" value="1"/>
</dbReference>
<evidence type="ECO:0000256" key="3">
    <source>
        <dbReference type="ARBA" id="ARBA00021704"/>
    </source>
</evidence>
<keyword evidence="7" id="KW-0648">Protein biosynthesis</keyword>
<evidence type="ECO:0000256" key="2">
    <source>
        <dbReference type="ARBA" id="ARBA00008320"/>
    </source>
</evidence>